<sequence length="512" mass="59411">MGRSFNFLEWSPTYSVQDQLNSNSLDFNAEEKSSEHRPSDEHPLMATIREAITQYRMQSAAHFDRTIDVKQAFRAQDMELSRQSKVNVIFSDLFGPERLICSPVFRKQPHKKTFIFTGKVEVWKQGRFVPLNDFLSKRFPCFFVAMGDKEMKAWWNANGKDFNWVGLPTELKEQVIAFCIHNPLNQTDFRRKQLARKRNRLVSNRESEFGVYEIVSKLTNWNALLGVSHQVRAITLRLCFIGSSDLIQGKGFSIDASSPRGLDKTLSRLGGYYTMVEANSMPVDYDTQALSDCYMHFPRMYSHLKQYATFRHGIRRISLGMTFYEYMRFFRVTVGGFRRYLNPEVISYEVFEQLPHLSEVAIQLPDRPRRGWCNILLPGPLMFHHDSPCPRILHRIIYEKAVETLTLYPHLKVTGFVDQEEEARFNQLRATSLKNAEWTAAEYEELYDECGGGISLEEMVQPGSWTATTEDEQMESELIKKEVVPVVIEQAVDDDFFPPKCRCAEKCNLLLN</sequence>
<organism evidence="1 2">
    <name type="scientific">Ophiobolus disseminans</name>
    <dbReference type="NCBI Taxonomy" id="1469910"/>
    <lineage>
        <taxon>Eukaryota</taxon>
        <taxon>Fungi</taxon>
        <taxon>Dikarya</taxon>
        <taxon>Ascomycota</taxon>
        <taxon>Pezizomycotina</taxon>
        <taxon>Dothideomycetes</taxon>
        <taxon>Pleosporomycetidae</taxon>
        <taxon>Pleosporales</taxon>
        <taxon>Pleosporineae</taxon>
        <taxon>Phaeosphaeriaceae</taxon>
        <taxon>Ophiobolus</taxon>
    </lineage>
</organism>
<proteinExistence type="predicted"/>
<dbReference type="EMBL" id="MU006232">
    <property type="protein sequence ID" value="KAF2823335.1"/>
    <property type="molecule type" value="Genomic_DNA"/>
</dbReference>
<dbReference type="AlphaFoldDB" id="A0A6A6ZSR3"/>
<accession>A0A6A6ZSR3</accession>
<dbReference type="OrthoDB" id="3781946at2759"/>
<evidence type="ECO:0000313" key="1">
    <source>
        <dbReference type="EMBL" id="KAF2823335.1"/>
    </source>
</evidence>
<dbReference type="Proteomes" id="UP000799424">
    <property type="component" value="Unassembled WGS sequence"/>
</dbReference>
<gene>
    <name evidence="1" type="ORF">CC86DRAFT_66102</name>
</gene>
<name>A0A6A6ZSR3_9PLEO</name>
<keyword evidence="2" id="KW-1185">Reference proteome</keyword>
<reference evidence="1" key="1">
    <citation type="journal article" date="2020" name="Stud. Mycol.">
        <title>101 Dothideomycetes genomes: a test case for predicting lifestyles and emergence of pathogens.</title>
        <authorList>
            <person name="Haridas S."/>
            <person name="Albert R."/>
            <person name="Binder M."/>
            <person name="Bloem J."/>
            <person name="Labutti K."/>
            <person name="Salamov A."/>
            <person name="Andreopoulos B."/>
            <person name="Baker S."/>
            <person name="Barry K."/>
            <person name="Bills G."/>
            <person name="Bluhm B."/>
            <person name="Cannon C."/>
            <person name="Castanera R."/>
            <person name="Culley D."/>
            <person name="Daum C."/>
            <person name="Ezra D."/>
            <person name="Gonzalez J."/>
            <person name="Henrissat B."/>
            <person name="Kuo A."/>
            <person name="Liang C."/>
            <person name="Lipzen A."/>
            <person name="Lutzoni F."/>
            <person name="Magnuson J."/>
            <person name="Mondo S."/>
            <person name="Nolan M."/>
            <person name="Ohm R."/>
            <person name="Pangilinan J."/>
            <person name="Park H.-J."/>
            <person name="Ramirez L."/>
            <person name="Alfaro M."/>
            <person name="Sun H."/>
            <person name="Tritt A."/>
            <person name="Yoshinaga Y."/>
            <person name="Zwiers L.-H."/>
            <person name="Turgeon B."/>
            <person name="Goodwin S."/>
            <person name="Spatafora J."/>
            <person name="Crous P."/>
            <person name="Grigoriev I."/>
        </authorList>
    </citation>
    <scope>NUCLEOTIDE SEQUENCE</scope>
    <source>
        <strain evidence="1">CBS 113818</strain>
    </source>
</reference>
<protein>
    <submittedName>
        <fullName evidence="1">Uncharacterized protein</fullName>
    </submittedName>
</protein>
<evidence type="ECO:0000313" key="2">
    <source>
        <dbReference type="Proteomes" id="UP000799424"/>
    </source>
</evidence>